<dbReference type="Gene3D" id="1.20.58.340">
    <property type="entry name" value="Magnesium transport protein CorA, transmembrane region"/>
    <property type="match status" value="2"/>
</dbReference>
<dbReference type="GO" id="GO:0015095">
    <property type="term" value="F:magnesium ion transmembrane transporter activity"/>
    <property type="evidence" value="ECO:0007669"/>
    <property type="project" value="TreeGrafter"/>
</dbReference>
<dbReference type="PANTHER" id="PTHR46494:SF1">
    <property type="entry name" value="CORA FAMILY METAL ION TRANSPORTER (EUROFUNG)"/>
    <property type="match status" value="1"/>
</dbReference>
<keyword evidence="3" id="KW-0813">Transport</keyword>
<dbReference type="GO" id="GO:0015087">
    <property type="term" value="F:cobalt ion transmembrane transporter activity"/>
    <property type="evidence" value="ECO:0007669"/>
    <property type="project" value="TreeGrafter"/>
</dbReference>
<sequence>MAADHREPASERVTVWTIEMGEIAARIGRLDREGLRTAAASAVTWIDLVDPSTATLRWLEETCELHPRVVSKTLKPHRTAAITLCDDTTHIVLHYPRLREEAHLIRQEVQVIMRGRLLITMHEPGAIDVVDVLDHWRDVPESWRSTTGSLLYATFRRIIAEFVAATDSLDVALERVHDQVVTREQVTMPRRQMLFALFDVTEQIADLHEMAEPAVSLMQRLKRNSEWFADEAGTDHSQDLLDEASLLATRLGLMGDTAGRLLDSFYALVTLRSTDMSNRLTIVATIFLPLSFLSSYFGQNFQYLTDQLGSAGQFAAWGVAVPLLSLSVILVLLQRFGAFN</sequence>
<dbReference type="AlphaFoldDB" id="A0A6J4V9L6"/>
<dbReference type="PANTHER" id="PTHR46494">
    <property type="entry name" value="CORA FAMILY METAL ION TRANSPORTER (EUROFUNG)"/>
    <property type="match status" value="1"/>
</dbReference>
<dbReference type="GO" id="GO:0005886">
    <property type="term" value="C:plasma membrane"/>
    <property type="evidence" value="ECO:0007669"/>
    <property type="project" value="UniProtKB-SubCell"/>
</dbReference>
<dbReference type="GO" id="GO:0000287">
    <property type="term" value="F:magnesium ion binding"/>
    <property type="evidence" value="ECO:0007669"/>
    <property type="project" value="TreeGrafter"/>
</dbReference>
<dbReference type="Pfam" id="PF01544">
    <property type="entry name" value="CorA"/>
    <property type="match status" value="1"/>
</dbReference>
<evidence type="ECO:0000256" key="3">
    <source>
        <dbReference type="ARBA" id="ARBA00022448"/>
    </source>
</evidence>
<comment type="similarity">
    <text evidence="2">Belongs to the CorA metal ion transporter (MIT) (TC 1.A.35) family.</text>
</comment>
<dbReference type="SUPFAM" id="SSF143865">
    <property type="entry name" value="CorA soluble domain-like"/>
    <property type="match status" value="1"/>
</dbReference>
<dbReference type="SUPFAM" id="SSF144083">
    <property type="entry name" value="Magnesium transport protein CorA, transmembrane region"/>
    <property type="match status" value="1"/>
</dbReference>
<reference evidence="9" key="1">
    <citation type="submission" date="2020-02" db="EMBL/GenBank/DDBJ databases">
        <authorList>
            <person name="Meier V. D."/>
        </authorList>
    </citation>
    <scope>NUCLEOTIDE SEQUENCE</scope>
    <source>
        <strain evidence="9">AVDCRST_MAG87</strain>
    </source>
</reference>
<evidence type="ECO:0000256" key="5">
    <source>
        <dbReference type="ARBA" id="ARBA00022692"/>
    </source>
</evidence>
<accession>A0A6J4V9L6</accession>
<evidence type="ECO:0000313" key="9">
    <source>
        <dbReference type="EMBL" id="CAA9572262.1"/>
    </source>
</evidence>
<comment type="subcellular location">
    <subcellularLocation>
        <location evidence="1">Cell membrane</location>
        <topology evidence="1">Multi-pass membrane protein</topology>
    </subcellularLocation>
</comment>
<evidence type="ECO:0008006" key="10">
    <source>
        <dbReference type="Google" id="ProtNLM"/>
    </source>
</evidence>
<dbReference type="InterPro" id="IPR045863">
    <property type="entry name" value="CorA_TM1_TM2"/>
</dbReference>
<keyword evidence="4" id="KW-1003">Cell membrane</keyword>
<dbReference type="InterPro" id="IPR045861">
    <property type="entry name" value="CorA_cytoplasmic_dom"/>
</dbReference>
<evidence type="ECO:0000256" key="2">
    <source>
        <dbReference type="ARBA" id="ARBA00009765"/>
    </source>
</evidence>
<keyword evidence="5 8" id="KW-0812">Transmembrane</keyword>
<proteinExistence type="inferred from homology"/>
<organism evidence="9">
    <name type="scientific">uncultured Thermomicrobiales bacterium</name>
    <dbReference type="NCBI Taxonomy" id="1645740"/>
    <lineage>
        <taxon>Bacteria</taxon>
        <taxon>Pseudomonadati</taxon>
        <taxon>Thermomicrobiota</taxon>
        <taxon>Thermomicrobia</taxon>
        <taxon>Thermomicrobiales</taxon>
        <taxon>environmental samples</taxon>
    </lineage>
</organism>
<protein>
    <recommendedName>
        <fullName evidence="10">Magnesium and cobalt transport protein CorA</fullName>
    </recommendedName>
</protein>
<evidence type="ECO:0000256" key="8">
    <source>
        <dbReference type="SAM" id="Phobius"/>
    </source>
</evidence>
<dbReference type="Gene3D" id="3.30.460.20">
    <property type="entry name" value="CorA soluble domain-like"/>
    <property type="match status" value="1"/>
</dbReference>
<feature type="transmembrane region" description="Helical" evidence="8">
    <location>
        <begin position="280"/>
        <end position="298"/>
    </location>
</feature>
<feature type="transmembrane region" description="Helical" evidence="8">
    <location>
        <begin position="314"/>
        <end position="333"/>
    </location>
</feature>
<dbReference type="GO" id="GO:0050897">
    <property type="term" value="F:cobalt ion binding"/>
    <property type="evidence" value="ECO:0007669"/>
    <property type="project" value="TreeGrafter"/>
</dbReference>
<dbReference type="EMBL" id="CADCWJ010000556">
    <property type="protein sequence ID" value="CAA9572262.1"/>
    <property type="molecule type" value="Genomic_DNA"/>
</dbReference>
<evidence type="ECO:0000256" key="1">
    <source>
        <dbReference type="ARBA" id="ARBA00004651"/>
    </source>
</evidence>
<name>A0A6J4V9L6_9BACT</name>
<evidence type="ECO:0000256" key="7">
    <source>
        <dbReference type="ARBA" id="ARBA00023136"/>
    </source>
</evidence>
<evidence type="ECO:0000256" key="6">
    <source>
        <dbReference type="ARBA" id="ARBA00022989"/>
    </source>
</evidence>
<evidence type="ECO:0000256" key="4">
    <source>
        <dbReference type="ARBA" id="ARBA00022475"/>
    </source>
</evidence>
<keyword evidence="7 8" id="KW-0472">Membrane</keyword>
<gene>
    <name evidence="9" type="ORF">AVDCRST_MAG87-2539</name>
</gene>
<keyword evidence="6 8" id="KW-1133">Transmembrane helix</keyword>
<dbReference type="InterPro" id="IPR002523">
    <property type="entry name" value="MgTranspt_CorA/ZnTranspt_ZntB"/>
</dbReference>